<keyword evidence="2" id="KW-1185">Reference proteome</keyword>
<name>A0ACC0H2F0_9ERIC</name>
<gene>
    <name evidence="1" type="ORF">LOK49_LG07G01938</name>
</gene>
<dbReference type="EMBL" id="CM045764">
    <property type="protein sequence ID" value="KAI8006011.1"/>
    <property type="molecule type" value="Genomic_DNA"/>
</dbReference>
<evidence type="ECO:0000313" key="2">
    <source>
        <dbReference type="Proteomes" id="UP001060215"/>
    </source>
</evidence>
<sequence>MRKSKTCTASSIAKTAANSLSVMQILRYISFLKIQLDQSWYNLLCTDLFCNSDHQINRSSPQTSNFAATGVEDKRSQALQQQQKPKHHRCTTDNTDAQQHRPKQHRCTTAQTTQHLATKTTQHR</sequence>
<comment type="caution">
    <text evidence="1">The sequence shown here is derived from an EMBL/GenBank/DDBJ whole genome shotgun (WGS) entry which is preliminary data.</text>
</comment>
<proteinExistence type="predicted"/>
<protein>
    <submittedName>
        <fullName evidence="1">Uncharacterized protein</fullName>
    </submittedName>
</protein>
<organism evidence="1 2">
    <name type="scientific">Camellia lanceoleosa</name>
    <dbReference type="NCBI Taxonomy" id="1840588"/>
    <lineage>
        <taxon>Eukaryota</taxon>
        <taxon>Viridiplantae</taxon>
        <taxon>Streptophyta</taxon>
        <taxon>Embryophyta</taxon>
        <taxon>Tracheophyta</taxon>
        <taxon>Spermatophyta</taxon>
        <taxon>Magnoliopsida</taxon>
        <taxon>eudicotyledons</taxon>
        <taxon>Gunneridae</taxon>
        <taxon>Pentapetalae</taxon>
        <taxon>asterids</taxon>
        <taxon>Ericales</taxon>
        <taxon>Theaceae</taxon>
        <taxon>Camellia</taxon>
    </lineage>
</organism>
<dbReference type="Proteomes" id="UP001060215">
    <property type="component" value="Chromosome 7"/>
</dbReference>
<accession>A0ACC0H2F0</accession>
<evidence type="ECO:0000313" key="1">
    <source>
        <dbReference type="EMBL" id="KAI8006011.1"/>
    </source>
</evidence>
<reference evidence="1 2" key="1">
    <citation type="journal article" date="2022" name="Plant J.">
        <title>Chromosome-level genome of Camellia lanceoleosa provides a valuable resource for understanding genome evolution and self-incompatibility.</title>
        <authorList>
            <person name="Gong W."/>
            <person name="Xiao S."/>
            <person name="Wang L."/>
            <person name="Liao Z."/>
            <person name="Chang Y."/>
            <person name="Mo W."/>
            <person name="Hu G."/>
            <person name="Li W."/>
            <person name="Zhao G."/>
            <person name="Zhu H."/>
            <person name="Hu X."/>
            <person name="Ji K."/>
            <person name="Xiang X."/>
            <person name="Song Q."/>
            <person name="Yuan D."/>
            <person name="Jin S."/>
            <person name="Zhang L."/>
        </authorList>
    </citation>
    <scope>NUCLEOTIDE SEQUENCE [LARGE SCALE GENOMIC DNA]</scope>
    <source>
        <strain evidence="1">SQ_2022a</strain>
    </source>
</reference>